<dbReference type="Proteomes" id="UP000003082">
    <property type="component" value="Unassembled WGS sequence"/>
</dbReference>
<evidence type="ECO:0000313" key="2">
    <source>
        <dbReference type="Proteomes" id="UP000003082"/>
    </source>
</evidence>
<keyword evidence="2" id="KW-1185">Reference proteome</keyword>
<proteinExistence type="predicted"/>
<accession>B9CZI7</accession>
<dbReference type="AlphaFoldDB" id="B9CZI7"/>
<evidence type="ECO:0000313" key="1">
    <source>
        <dbReference type="EMBL" id="EEF14992.1"/>
    </source>
</evidence>
<organism evidence="1 2">
    <name type="scientific">Campylobacter rectus RM3267</name>
    <dbReference type="NCBI Taxonomy" id="553218"/>
    <lineage>
        <taxon>Bacteria</taxon>
        <taxon>Pseudomonadati</taxon>
        <taxon>Campylobacterota</taxon>
        <taxon>Epsilonproteobacteria</taxon>
        <taxon>Campylobacterales</taxon>
        <taxon>Campylobacteraceae</taxon>
        <taxon>Campylobacter</taxon>
    </lineage>
</organism>
<reference evidence="1 2" key="1">
    <citation type="submission" date="2008-08" db="EMBL/GenBank/DDBJ databases">
        <authorList>
            <person name="Madupu R."/>
            <person name="Durkin A.S."/>
            <person name="Torralba M."/>
            <person name="Methe B."/>
            <person name="Sutton G.G."/>
            <person name="Strausberg R.L."/>
            <person name="Nelson K.E."/>
        </authorList>
    </citation>
    <scope>NUCLEOTIDE SEQUENCE [LARGE SCALE GENOMIC DNA]</scope>
    <source>
        <strain evidence="1 2">RM3267</strain>
    </source>
</reference>
<comment type="caution">
    <text evidence="1">The sequence shown here is derived from an EMBL/GenBank/DDBJ whole genome shotgun (WGS) entry which is preliminary data.</text>
</comment>
<name>B9CZI7_CAMRE</name>
<gene>
    <name evidence="1" type="ORF">CAMRE0001_1545</name>
</gene>
<dbReference type="EMBL" id="ACFU01000003">
    <property type="protein sequence ID" value="EEF14992.1"/>
    <property type="molecule type" value="Genomic_DNA"/>
</dbReference>
<sequence length="53" mass="6380">MAHKFYLETSFLLFKICRNHSLNFKKCQVILYALWFSKLNLRKISSNLTKGKR</sequence>
<protein>
    <submittedName>
        <fullName evidence="1">Uncharacterized protein</fullName>
    </submittedName>
</protein>